<organism evidence="1 2">
    <name type="scientific">Entomospira nematocerorum</name>
    <dbReference type="NCBI Taxonomy" id="2719987"/>
    <lineage>
        <taxon>Bacteria</taxon>
        <taxon>Pseudomonadati</taxon>
        <taxon>Spirochaetota</taxon>
        <taxon>Spirochaetia</taxon>
        <taxon>Spirochaetales</taxon>
        <taxon>Spirochaetaceae</taxon>
        <taxon>Entomospira</taxon>
    </lineage>
</organism>
<name>A0A968GGL7_9SPIO</name>
<evidence type="ECO:0000313" key="2">
    <source>
        <dbReference type="Proteomes" id="UP000752013"/>
    </source>
</evidence>
<keyword evidence="2" id="KW-1185">Reference proteome</keyword>
<dbReference type="RefSeq" id="WP_167703869.1">
    <property type="nucleotide sequence ID" value="NZ_CP118168.1"/>
</dbReference>
<dbReference type="EMBL" id="JAATLK010000001">
    <property type="protein sequence ID" value="NIZ47456.1"/>
    <property type="molecule type" value="Genomic_DNA"/>
</dbReference>
<accession>A0A968GGL7</accession>
<proteinExistence type="predicted"/>
<dbReference type="Proteomes" id="UP000752013">
    <property type="component" value="Unassembled WGS sequence"/>
</dbReference>
<dbReference type="AlphaFoldDB" id="A0A968GGL7"/>
<evidence type="ECO:0000313" key="1">
    <source>
        <dbReference type="EMBL" id="NIZ47456.1"/>
    </source>
</evidence>
<reference evidence="1" key="1">
    <citation type="submission" date="2020-03" db="EMBL/GenBank/DDBJ databases">
        <title>Spirochaetal bacteria isolated from arthropods constitute a novel genus Entomospira genus novum within the order Spirochaetales.</title>
        <authorList>
            <person name="Grana-Miraglia L."/>
            <person name="Sikutova S."/>
            <person name="Fingerle V."/>
            <person name="Sing A."/>
            <person name="Castillo-Ramirez S."/>
            <person name="Margos G."/>
            <person name="Rudolf I."/>
        </authorList>
    </citation>
    <scope>NUCLEOTIDE SEQUENCE</scope>
    <source>
        <strain evidence="1">BR208</strain>
    </source>
</reference>
<sequence length="317" mass="35907">MTHTLYRYLILYSLLLIGYSPISAQAVGSGGSKIAKLSSTLPNTGWEMRIIEIGPTRDFFGSISNIYFHNDNTVLYQRHIHMIRGNFSPDSNEKNGTIYLFDMPYEYAIRGNTLYYKYNQKEIAFLRKLEELPEAKTPQSDDRIIESTSESAIQAWLNNTLPEEAISTPKSQSSHPLSNSRWQLLDRSNPLINARLIRELQWKPEGAVILSVTENGSIIIDAKVSASGSLSIGDQRSTTIILSYTDTGWNRVIGKDRLVRIELKTPEGRKVLYHMVSDDGRSIYPAIIRRMGDDEPSYAHVNRTHVFSLLPPPPETE</sequence>
<protein>
    <submittedName>
        <fullName evidence="1">Uncharacterized protein</fullName>
    </submittedName>
</protein>
<gene>
    <name evidence="1" type="ORF">HCT46_05980</name>
</gene>
<comment type="caution">
    <text evidence="1">The sequence shown here is derived from an EMBL/GenBank/DDBJ whole genome shotgun (WGS) entry which is preliminary data.</text>
</comment>